<evidence type="ECO:0000313" key="15">
    <source>
        <dbReference type="Proteomes" id="UP000006362"/>
    </source>
</evidence>
<dbReference type="PANTHER" id="PTHR43024">
    <property type="entry name" value="UDP-N-ACETYLMURAMOYL-TRIPEPTIDE--D-ALANYL-D-ALANINE LIGASE"/>
    <property type="match status" value="1"/>
</dbReference>
<dbReference type="NCBIfam" id="TIGR01143">
    <property type="entry name" value="murF"/>
    <property type="match status" value="1"/>
</dbReference>
<gene>
    <name evidence="10" type="primary">murF</name>
    <name evidence="14" type="ordered locus">Theam_0853</name>
</gene>
<dbReference type="RefSeq" id="WP_013537606.1">
    <property type="nucleotide sequence ID" value="NC_014926.1"/>
</dbReference>
<evidence type="ECO:0000256" key="5">
    <source>
        <dbReference type="ARBA" id="ARBA00022840"/>
    </source>
</evidence>
<dbReference type="EMBL" id="CP002444">
    <property type="protein sequence ID" value="ADU96820.1"/>
    <property type="molecule type" value="Genomic_DNA"/>
</dbReference>
<dbReference type="GO" id="GO:0051301">
    <property type="term" value="P:cell division"/>
    <property type="evidence" value="ECO:0007669"/>
    <property type="project" value="UniProtKB-KW"/>
</dbReference>
<keyword evidence="15" id="KW-1185">Reference proteome</keyword>
<name>E8T6N6_THEA1</name>
<dbReference type="AlphaFoldDB" id="E8T6N6"/>
<dbReference type="GO" id="GO:0008360">
    <property type="term" value="P:regulation of cell shape"/>
    <property type="evidence" value="ECO:0007669"/>
    <property type="project" value="UniProtKB-KW"/>
</dbReference>
<comment type="pathway">
    <text evidence="10 11">Cell wall biogenesis; peptidoglycan biosynthesis.</text>
</comment>
<dbReference type="SUPFAM" id="SSF63418">
    <property type="entry name" value="MurE/MurF N-terminal domain"/>
    <property type="match status" value="1"/>
</dbReference>
<dbReference type="HAMAP" id="MF_02019">
    <property type="entry name" value="MurF"/>
    <property type="match status" value="1"/>
</dbReference>
<feature type="domain" description="Mur ligase C-terminal" evidence="12">
    <location>
        <begin position="299"/>
        <end position="416"/>
    </location>
</feature>
<evidence type="ECO:0000256" key="4">
    <source>
        <dbReference type="ARBA" id="ARBA00022741"/>
    </source>
</evidence>
<dbReference type="eggNOG" id="COG0770">
    <property type="taxonomic scope" value="Bacteria"/>
</dbReference>
<feature type="binding site" evidence="10">
    <location>
        <begin position="104"/>
        <end position="110"/>
    </location>
    <ligand>
        <name>ATP</name>
        <dbReference type="ChEBI" id="CHEBI:30616"/>
    </ligand>
</feature>
<dbReference type="GO" id="GO:0071555">
    <property type="term" value="P:cell wall organization"/>
    <property type="evidence" value="ECO:0007669"/>
    <property type="project" value="UniProtKB-KW"/>
</dbReference>
<dbReference type="Pfam" id="PF08245">
    <property type="entry name" value="Mur_ligase_M"/>
    <property type="match status" value="1"/>
</dbReference>
<evidence type="ECO:0000256" key="6">
    <source>
        <dbReference type="ARBA" id="ARBA00022960"/>
    </source>
</evidence>
<dbReference type="KEGG" id="tam:Theam_0853"/>
<dbReference type="GO" id="GO:0005737">
    <property type="term" value="C:cytoplasm"/>
    <property type="evidence" value="ECO:0007669"/>
    <property type="project" value="UniProtKB-SubCell"/>
</dbReference>
<dbReference type="PANTHER" id="PTHR43024:SF1">
    <property type="entry name" value="UDP-N-ACETYLMURAMOYL-TRIPEPTIDE--D-ALANYL-D-ALANINE LIGASE"/>
    <property type="match status" value="1"/>
</dbReference>
<dbReference type="InterPro" id="IPR036565">
    <property type="entry name" value="Mur-like_cat_sf"/>
</dbReference>
<keyword evidence="2 10" id="KW-0436">Ligase</keyword>
<comment type="catalytic activity">
    <reaction evidence="10 11">
        <text>D-alanyl-D-alanine + UDP-N-acetyl-alpha-D-muramoyl-L-alanyl-gamma-D-glutamyl-meso-2,6-diaminopimelate + ATP = UDP-N-acetyl-alpha-D-muramoyl-L-alanyl-gamma-D-glutamyl-meso-2,6-diaminopimeloyl-D-alanyl-D-alanine + ADP + phosphate + H(+)</text>
        <dbReference type="Rhea" id="RHEA:28374"/>
        <dbReference type="ChEBI" id="CHEBI:15378"/>
        <dbReference type="ChEBI" id="CHEBI:30616"/>
        <dbReference type="ChEBI" id="CHEBI:43474"/>
        <dbReference type="ChEBI" id="CHEBI:57822"/>
        <dbReference type="ChEBI" id="CHEBI:61386"/>
        <dbReference type="ChEBI" id="CHEBI:83905"/>
        <dbReference type="ChEBI" id="CHEBI:456216"/>
        <dbReference type="EC" id="6.3.2.10"/>
    </reaction>
</comment>
<keyword evidence="8 10" id="KW-0131">Cell cycle</keyword>
<dbReference type="UniPathway" id="UPA00219"/>
<evidence type="ECO:0000256" key="11">
    <source>
        <dbReference type="RuleBase" id="RU004136"/>
    </source>
</evidence>
<comment type="function">
    <text evidence="10 11">Involved in cell wall formation. Catalyzes the final step in the synthesis of UDP-N-acetylmuramoyl-pentapeptide, the precursor of murein.</text>
</comment>
<protein>
    <recommendedName>
        <fullName evidence="10 11">UDP-N-acetylmuramoyl-tripeptide--D-alanyl-D-alanine ligase</fullName>
        <ecNumber evidence="10 11">6.3.2.10</ecNumber>
    </recommendedName>
    <alternativeName>
        <fullName evidence="10">D-alanyl-D-alanine-adding enzyme</fullName>
    </alternativeName>
</protein>
<keyword evidence="7 10" id="KW-0573">Peptidoglycan synthesis</keyword>
<dbReference type="Gene3D" id="3.40.1390.10">
    <property type="entry name" value="MurE/MurF, N-terminal domain"/>
    <property type="match status" value="1"/>
</dbReference>
<dbReference type="InterPro" id="IPR036615">
    <property type="entry name" value="Mur_ligase_C_dom_sf"/>
</dbReference>
<organism evidence="14 15">
    <name type="scientific">Thermovibrio ammonificans (strain DSM 15698 / JCM 12110 / HB-1)</name>
    <dbReference type="NCBI Taxonomy" id="648996"/>
    <lineage>
        <taxon>Bacteria</taxon>
        <taxon>Pseudomonadati</taxon>
        <taxon>Aquificota</taxon>
        <taxon>Aquificia</taxon>
        <taxon>Desulfurobacteriales</taxon>
        <taxon>Desulfurobacteriaceae</taxon>
        <taxon>Thermovibrio</taxon>
    </lineage>
</organism>
<sequence length="432" mass="47271">MDAKTLAEIVKGELVGSGRFGGVHFDSREIAKGELFIPVKGRRDGHLFINDAFSRGAAGTLTERRVELPPGKFQVVVRDTLEAFERLARWKREKFKGTVIGVTGSVGKTTTKELLGKLLGRNCYTSKKSFNNLLGVCYTLSNLPESARFLVQELGTNSPGEIARLTKTVKPHVAVVTTVGKAHTQGFKTLEAIKKEKLSITEGAEVAVVPVELKEMCRADKCLTVGRGGTVEVKNWGIKGGRTLFTLKAGKEELQLESSIPGYSIVNAAAVAAAVALELGIPLRELVKVVREFSPPKHRCSVERLPNGTLIDDCYNANPVSMENAVRVLASFNGPKVAVLGEMLELGEEGPKEHRKLGELLNALGIEELIAFGAQTEETVKTFKGKGFHFTNREEFIKFISEFPFRGKTVLVKGSRGNRLEEAVELIRERLK</sequence>
<accession>E8T6N6</accession>
<dbReference type="InterPro" id="IPR035911">
    <property type="entry name" value="MurE/MurF_N"/>
</dbReference>
<comment type="similarity">
    <text evidence="10">Belongs to the MurCDEF family. MurF subfamily.</text>
</comment>
<evidence type="ECO:0000256" key="1">
    <source>
        <dbReference type="ARBA" id="ARBA00022490"/>
    </source>
</evidence>
<evidence type="ECO:0000256" key="10">
    <source>
        <dbReference type="HAMAP-Rule" id="MF_02019"/>
    </source>
</evidence>
<dbReference type="SUPFAM" id="SSF53623">
    <property type="entry name" value="MurD-like peptide ligases, catalytic domain"/>
    <property type="match status" value="1"/>
</dbReference>
<dbReference type="OrthoDB" id="9801978at2"/>
<evidence type="ECO:0000256" key="3">
    <source>
        <dbReference type="ARBA" id="ARBA00022618"/>
    </source>
</evidence>
<dbReference type="InterPro" id="IPR005863">
    <property type="entry name" value="UDP-N-AcMur_synth"/>
</dbReference>
<dbReference type="InterPro" id="IPR004101">
    <property type="entry name" value="Mur_ligase_C"/>
</dbReference>
<evidence type="ECO:0000259" key="12">
    <source>
        <dbReference type="Pfam" id="PF02875"/>
    </source>
</evidence>
<proteinExistence type="inferred from homology"/>
<keyword evidence="4 10" id="KW-0547">Nucleotide-binding</keyword>
<evidence type="ECO:0000313" key="14">
    <source>
        <dbReference type="EMBL" id="ADU96820.1"/>
    </source>
</evidence>
<dbReference type="Gene3D" id="3.90.190.20">
    <property type="entry name" value="Mur ligase, C-terminal domain"/>
    <property type="match status" value="1"/>
</dbReference>
<dbReference type="Gene3D" id="3.40.1190.10">
    <property type="entry name" value="Mur-like, catalytic domain"/>
    <property type="match status" value="1"/>
</dbReference>
<dbReference type="Proteomes" id="UP000006362">
    <property type="component" value="Chromosome"/>
</dbReference>
<dbReference type="STRING" id="648996.Theam_0853"/>
<keyword evidence="3 10" id="KW-0132">Cell division</keyword>
<evidence type="ECO:0000256" key="7">
    <source>
        <dbReference type="ARBA" id="ARBA00022984"/>
    </source>
</evidence>
<dbReference type="GO" id="GO:0005524">
    <property type="term" value="F:ATP binding"/>
    <property type="evidence" value="ECO:0007669"/>
    <property type="project" value="UniProtKB-UniRule"/>
</dbReference>
<dbReference type="HOGENOM" id="CLU_031507_4_0_0"/>
<evidence type="ECO:0000256" key="8">
    <source>
        <dbReference type="ARBA" id="ARBA00023306"/>
    </source>
</evidence>
<comment type="subcellular location">
    <subcellularLocation>
        <location evidence="10 11">Cytoplasm</location>
    </subcellularLocation>
</comment>
<evidence type="ECO:0000259" key="13">
    <source>
        <dbReference type="Pfam" id="PF08245"/>
    </source>
</evidence>
<reference evidence="14" key="1">
    <citation type="submission" date="2011-01" db="EMBL/GenBank/DDBJ databases">
        <title>Complete sequence of chromosome of Thermovibrio ammonificans HB-1.</title>
        <authorList>
            <consortium name="US DOE Joint Genome Institute"/>
            <person name="Lucas S."/>
            <person name="Copeland A."/>
            <person name="Lapidus A."/>
            <person name="Cheng J.-F."/>
            <person name="Goodwin L."/>
            <person name="Pitluck S."/>
            <person name="Davenport K."/>
            <person name="Detter J.C."/>
            <person name="Han C."/>
            <person name="Tapia R."/>
            <person name="Land M."/>
            <person name="Hauser L."/>
            <person name="Kyrpides N."/>
            <person name="Ivanova N."/>
            <person name="Ovchinnikova G."/>
            <person name="Vetriani C."/>
            <person name="Woyke T."/>
        </authorList>
    </citation>
    <scope>NUCLEOTIDE SEQUENCE [LARGE SCALE GENOMIC DNA]</scope>
    <source>
        <strain evidence="14">HB-1</strain>
    </source>
</reference>
<dbReference type="GO" id="GO:0047480">
    <property type="term" value="F:UDP-N-acetylmuramoyl-tripeptide-D-alanyl-D-alanine ligase activity"/>
    <property type="evidence" value="ECO:0007669"/>
    <property type="project" value="UniProtKB-UniRule"/>
</dbReference>
<evidence type="ECO:0000256" key="9">
    <source>
        <dbReference type="ARBA" id="ARBA00023316"/>
    </source>
</evidence>
<keyword evidence="1 10" id="KW-0963">Cytoplasm</keyword>
<dbReference type="InterPro" id="IPR013221">
    <property type="entry name" value="Mur_ligase_cen"/>
</dbReference>
<dbReference type="EC" id="6.3.2.10" evidence="10 11"/>
<keyword evidence="5 10" id="KW-0067">ATP-binding</keyword>
<dbReference type="GO" id="GO:0009252">
    <property type="term" value="P:peptidoglycan biosynthetic process"/>
    <property type="evidence" value="ECO:0007669"/>
    <property type="project" value="UniProtKB-UniRule"/>
</dbReference>
<dbReference type="GO" id="GO:0008766">
    <property type="term" value="F:UDP-N-acetylmuramoylalanyl-D-glutamyl-2,6-diaminopimelate-D-alanyl-D-alanine ligase activity"/>
    <property type="evidence" value="ECO:0007669"/>
    <property type="project" value="RHEA"/>
</dbReference>
<dbReference type="Pfam" id="PF02875">
    <property type="entry name" value="Mur_ligase_C"/>
    <property type="match status" value="1"/>
</dbReference>
<evidence type="ECO:0000256" key="2">
    <source>
        <dbReference type="ARBA" id="ARBA00022598"/>
    </source>
</evidence>
<dbReference type="SUPFAM" id="SSF53244">
    <property type="entry name" value="MurD-like peptide ligases, peptide-binding domain"/>
    <property type="match status" value="1"/>
</dbReference>
<keyword evidence="9 10" id="KW-0961">Cell wall biogenesis/degradation</keyword>
<dbReference type="InterPro" id="IPR051046">
    <property type="entry name" value="MurCDEF_CellWall_CoF430Synth"/>
</dbReference>
<keyword evidence="6 10" id="KW-0133">Cell shape</keyword>
<feature type="domain" description="Mur ligase central" evidence="13">
    <location>
        <begin position="102"/>
        <end position="274"/>
    </location>
</feature>